<evidence type="ECO:0000256" key="3">
    <source>
        <dbReference type="ARBA" id="ARBA00005709"/>
    </source>
</evidence>
<dbReference type="PANTHER" id="PTHR42792:SF1">
    <property type="entry name" value="FLAGELLAR HOOK-ASSOCIATED PROTEIN 3"/>
    <property type="match status" value="1"/>
</dbReference>
<dbReference type="EMBL" id="DNAA01000133">
    <property type="protein sequence ID" value="HBA09035.1"/>
    <property type="molecule type" value="Genomic_DNA"/>
</dbReference>
<comment type="caution">
    <text evidence="6">The sequence shown here is derived from an EMBL/GenBank/DDBJ whole genome shotgun (WGS) entry which is preliminary data.</text>
</comment>
<evidence type="ECO:0000256" key="2">
    <source>
        <dbReference type="ARBA" id="ARBA00004613"/>
    </source>
</evidence>
<reference evidence="6 7" key="1">
    <citation type="journal article" date="2018" name="Nat. Biotechnol.">
        <title>A standardized bacterial taxonomy based on genome phylogeny substantially revises the tree of life.</title>
        <authorList>
            <person name="Parks D.H."/>
            <person name="Chuvochina M."/>
            <person name="Waite D.W."/>
            <person name="Rinke C."/>
            <person name="Skarshewski A."/>
            <person name="Chaumeil P.A."/>
            <person name="Hugenholtz P."/>
        </authorList>
    </citation>
    <scope>NUCLEOTIDE SEQUENCE [LARGE SCALE GENOMIC DNA]</scope>
    <source>
        <strain evidence="6">UBA9958</strain>
    </source>
</reference>
<sequence>MRISTNTIYQSGISKISNLQSEQFKLMQQISTGQRIASPSDDPVASARALEVSHAKSINSKFADTRQTAQLKLNTLESNLTSVTNMMISVKSAMVSAGNPTYSDLERGFIASELKTTLDGLIGLANTRDAAGNYLYAGFETDTAPFVANASGASYVGDSNKQMLQVDSQRQMAVNATGDEVFQAGGNDIFATLQNLVTLLNTPLTPANQAAFTAGVATGLTSIQQGLDNVLTVRASIGSRLNEIDQLDVSGDDLELQYSKSLSEIQDLDYAAALSDLSKNQTIMEAAQKSFVATTSLSLFNFI</sequence>
<dbReference type="GO" id="GO:0009424">
    <property type="term" value="C:bacterial-type flagellum hook"/>
    <property type="evidence" value="ECO:0007669"/>
    <property type="project" value="InterPro"/>
</dbReference>
<proteinExistence type="inferred from homology"/>
<evidence type="ECO:0000313" key="7">
    <source>
        <dbReference type="Proteomes" id="UP000264313"/>
    </source>
</evidence>
<dbReference type="NCBIfam" id="TIGR02550">
    <property type="entry name" value="flagell_flgL"/>
    <property type="match status" value="1"/>
</dbReference>
<evidence type="ECO:0000313" key="6">
    <source>
        <dbReference type="EMBL" id="HBA09035.1"/>
    </source>
</evidence>
<dbReference type="SUPFAM" id="SSF64518">
    <property type="entry name" value="Phase 1 flagellin"/>
    <property type="match status" value="1"/>
</dbReference>
<keyword evidence="6" id="KW-0969">Cilium</keyword>
<dbReference type="GO" id="GO:0005198">
    <property type="term" value="F:structural molecule activity"/>
    <property type="evidence" value="ECO:0007669"/>
    <property type="project" value="InterPro"/>
</dbReference>
<dbReference type="Pfam" id="PF00669">
    <property type="entry name" value="Flagellin_N"/>
    <property type="match status" value="1"/>
</dbReference>
<keyword evidence="4" id="KW-0975">Bacterial flagellum</keyword>
<keyword evidence="6" id="KW-0282">Flagellum</keyword>
<dbReference type="GO" id="GO:0005576">
    <property type="term" value="C:extracellular region"/>
    <property type="evidence" value="ECO:0007669"/>
    <property type="project" value="UniProtKB-SubCell"/>
</dbReference>
<dbReference type="InterPro" id="IPR001492">
    <property type="entry name" value="Flagellin"/>
</dbReference>
<dbReference type="InterPro" id="IPR013384">
    <property type="entry name" value="Flagell_FlgL"/>
</dbReference>
<evidence type="ECO:0000256" key="4">
    <source>
        <dbReference type="ARBA" id="ARBA00023143"/>
    </source>
</evidence>
<dbReference type="GO" id="GO:0071973">
    <property type="term" value="P:bacterial-type flagellum-dependent cell motility"/>
    <property type="evidence" value="ECO:0007669"/>
    <property type="project" value="InterPro"/>
</dbReference>
<name>A0A351RAG4_9PROT</name>
<keyword evidence="6" id="KW-0966">Cell projection</keyword>
<protein>
    <submittedName>
        <fullName evidence="6">Flagellar hook-associated protein 3</fullName>
    </submittedName>
</protein>
<evidence type="ECO:0000259" key="5">
    <source>
        <dbReference type="Pfam" id="PF00669"/>
    </source>
</evidence>
<accession>A0A351RAG4</accession>
<dbReference type="PANTHER" id="PTHR42792">
    <property type="entry name" value="FLAGELLIN"/>
    <property type="match status" value="1"/>
</dbReference>
<dbReference type="Gene3D" id="1.20.1330.10">
    <property type="entry name" value="f41 fragment of flagellin, N-terminal domain"/>
    <property type="match status" value="1"/>
</dbReference>
<comment type="subcellular location">
    <subcellularLocation>
        <location evidence="1">Bacterial flagellum</location>
    </subcellularLocation>
    <subcellularLocation>
        <location evidence="2">Secreted</location>
    </subcellularLocation>
</comment>
<feature type="domain" description="Flagellin N-terminal" evidence="5">
    <location>
        <begin position="3"/>
        <end position="140"/>
    </location>
</feature>
<dbReference type="STRING" id="1132855.GCA_000384255_01821"/>
<comment type="similarity">
    <text evidence="3">Belongs to the bacterial flagellin family.</text>
</comment>
<dbReference type="AlphaFoldDB" id="A0A351RAG4"/>
<gene>
    <name evidence="6" type="primary">flgL</name>
    <name evidence="6" type="ORF">DCW48_05415</name>
</gene>
<dbReference type="InterPro" id="IPR001029">
    <property type="entry name" value="Flagellin_N"/>
</dbReference>
<dbReference type="Proteomes" id="UP000264313">
    <property type="component" value="Unassembled WGS sequence"/>
</dbReference>
<organism evidence="6 7">
    <name type="scientific">Methylotenera mobilis</name>
    <dbReference type="NCBI Taxonomy" id="359408"/>
    <lineage>
        <taxon>Bacteria</taxon>
        <taxon>Pseudomonadati</taxon>
        <taxon>Pseudomonadota</taxon>
        <taxon>Betaproteobacteria</taxon>
        <taxon>Nitrosomonadales</taxon>
        <taxon>Methylophilaceae</taxon>
        <taxon>Methylotenera</taxon>
    </lineage>
</organism>
<evidence type="ECO:0000256" key="1">
    <source>
        <dbReference type="ARBA" id="ARBA00004365"/>
    </source>
</evidence>